<evidence type="ECO:0000256" key="1">
    <source>
        <dbReference type="ARBA" id="ARBA00004377"/>
    </source>
</evidence>
<dbReference type="Pfam" id="PF25885">
    <property type="entry name" value="HH_EMRA"/>
    <property type="match status" value="1"/>
</dbReference>
<dbReference type="Proteomes" id="UP000015455">
    <property type="component" value="Unassembled WGS sequence"/>
</dbReference>
<keyword evidence="6 10" id="KW-0812">Transmembrane</keyword>
<evidence type="ECO:0000259" key="11">
    <source>
        <dbReference type="Pfam" id="PF25885"/>
    </source>
</evidence>
<dbReference type="Pfam" id="PF25963">
    <property type="entry name" value="Beta-barrel_AAEA"/>
    <property type="match status" value="1"/>
</dbReference>
<comment type="similarity">
    <text evidence="2">Belongs to the membrane fusion protein (MFP) (TC 8.A.1) family.</text>
</comment>
<name>T0AQ98_9RHOO</name>
<evidence type="ECO:0000259" key="12">
    <source>
        <dbReference type="Pfam" id="PF25963"/>
    </source>
</evidence>
<keyword evidence="5" id="KW-0997">Cell inner membrane</keyword>
<evidence type="ECO:0000256" key="2">
    <source>
        <dbReference type="ARBA" id="ARBA00009477"/>
    </source>
</evidence>
<keyword evidence="7 10" id="KW-1133">Transmembrane helix</keyword>
<feature type="transmembrane region" description="Helical" evidence="10">
    <location>
        <begin position="27"/>
        <end position="47"/>
    </location>
</feature>
<feature type="domain" description="p-hydroxybenzoic acid efflux pump subunit AaeA-like beta-barrel" evidence="12">
    <location>
        <begin position="270"/>
        <end position="358"/>
    </location>
</feature>
<keyword evidence="14" id="KW-1185">Reference proteome</keyword>
<sequence length="420" mass="44684">MSQDNMLQGDAPTPVAPVAEARRRRQLIVLAIVCVLAGLAYGAYWMLVARFRVSTDNAYVHGNVVQITPQIAGTIVAIEANDTEQVEQGQLLVRLDPADARIALDQAEAQLADAAREVRAVFANNRALAATVESREAELAQTEAELARLSADLKRRKPLLAGGAVSGEQVQHLQTAVARARSAQLAASASLEEARAQLSRNQSLTQGSTPETHPRVLVAAARYREAWLASQRLGISAPVAGTVAQRSAQLGQRVASGTPLMAIVPLDQLWVDANFKESQLAELRIGQPALLTADAYGSGVEFKGTVAGLSAGTGAAFALLPAQNATGNWIKIVQRVPVRIVLDAQEIAERPLRIGLSMKVAVDIRDQSGTAVSKAAHNTPHSTPVARTDVFDDLDQAAFERINAIVSANLGHAVSIRRLE</sequence>
<dbReference type="RefSeq" id="WP_021249948.1">
    <property type="nucleotide sequence ID" value="NZ_ATJV01000065.1"/>
</dbReference>
<dbReference type="InterPro" id="IPR058634">
    <property type="entry name" value="AaeA-lik-b-barrel"/>
</dbReference>
<evidence type="ECO:0000256" key="3">
    <source>
        <dbReference type="ARBA" id="ARBA00022448"/>
    </source>
</evidence>
<dbReference type="PATRIC" id="fig|1348657.5.peg.2550"/>
<evidence type="ECO:0000256" key="10">
    <source>
        <dbReference type="SAM" id="Phobius"/>
    </source>
</evidence>
<dbReference type="AlphaFoldDB" id="T0AQ98"/>
<evidence type="ECO:0000256" key="8">
    <source>
        <dbReference type="ARBA" id="ARBA00023136"/>
    </source>
</evidence>
<evidence type="ECO:0000256" key="5">
    <source>
        <dbReference type="ARBA" id="ARBA00022519"/>
    </source>
</evidence>
<dbReference type="GO" id="GO:0046677">
    <property type="term" value="P:response to antibiotic"/>
    <property type="evidence" value="ECO:0007669"/>
    <property type="project" value="UniProtKB-ARBA"/>
</dbReference>
<gene>
    <name evidence="13" type="ORF">M622_17330</name>
</gene>
<evidence type="ECO:0000256" key="9">
    <source>
        <dbReference type="SAM" id="Coils"/>
    </source>
</evidence>
<feature type="coiled-coil region" evidence="9">
    <location>
        <begin position="104"/>
        <end position="152"/>
    </location>
</feature>
<dbReference type="PANTHER" id="PTHR30386:SF19">
    <property type="entry name" value="MULTIDRUG EXPORT PROTEIN EMRA-RELATED"/>
    <property type="match status" value="1"/>
</dbReference>
<feature type="domain" description="Multidrug export protein EmrA/FarA alpha-helical hairpin" evidence="11">
    <location>
        <begin position="99"/>
        <end position="232"/>
    </location>
</feature>
<dbReference type="FunFam" id="2.40.30.170:FF:000003">
    <property type="entry name" value="Multidrug resistance protein A"/>
    <property type="match status" value="1"/>
</dbReference>
<comment type="caution">
    <text evidence="13">The sequence shown here is derived from an EMBL/GenBank/DDBJ whole genome shotgun (WGS) entry which is preliminary data.</text>
</comment>
<keyword evidence="8 10" id="KW-0472">Membrane</keyword>
<protein>
    <submittedName>
        <fullName evidence="13">Uncharacterized protein</fullName>
    </submittedName>
</protein>
<dbReference type="Gene3D" id="2.40.30.170">
    <property type="match status" value="1"/>
</dbReference>
<comment type="subcellular location">
    <subcellularLocation>
        <location evidence="1">Cell inner membrane</location>
        <topology evidence="1">Single-pass membrane protein</topology>
    </subcellularLocation>
</comment>
<dbReference type="GO" id="GO:1990961">
    <property type="term" value="P:xenobiotic detoxification by transmembrane export across the plasma membrane"/>
    <property type="evidence" value="ECO:0007669"/>
    <property type="project" value="UniProtKB-ARBA"/>
</dbReference>
<accession>T0AQ98</accession>
<dbReference type="Gene3D" id="1.10.287.470">
    <property type="entry name" value="Helix hairpin bin"/>
    <property type="match status" value="2"/>
</dbReference>
<dbReference type="GO" id="GO:0005886">
    <property type="term" value="C:plasma membrane"/>
    <property type="evidence" value="ECO:0007669"/>
    <property type="project" value="UniProtKB-SubCell"/>
</dbReference>
<evidence type="ECO:0000256" key="4">
    <source>
        <dbReference type="ARBA" id="ARBA00022475"/>
    </source>
</evidence>
<proteinExistence type="inferred from homology"/>
<dbReference type="GO" id="GO:0015721">
    <property type="term" value="P:bile acid and bile salt transport"/>
    <property type="evidence" value="ECO:0007669"/>
    <property type="project" value="UniProtKB-ARBA"/>
</dbReference>
<dbReference type="InterPro" id="IPR050739">
    <property type="entry name" value="MFP"/>
</dbReference>
<dbReference type="STRING" id="1348657.M622_17330"/>
<evidence type="ECO:0000313" key="14">
    <source>
        <dbReference type="Proteomes" id="UP000015455"/>
    </source>
</evidence>
<reference evidence="13 14" key="1">
    <citation type="submission" date="2013-06" db="EMBL/GenBank/DDBJ databases">
        <title>Draft genome sequence of Thauera terpenica.</title>
        <authorList>
            <person name="Liu B."/>
            <person name="Frostegard A.H."/>
            <person name="Shapleigh J.P."/>
        </authorList>
    </citation>
    <scope>NUCLEOTIDE SEQUENCE [LARGE SCALE GENOMIC DNA]</scope>
    <source>
        <strain evidence="13 14">58Eu</strain>
    </source>
</reference>
<dbReference type="PANTHER" id="PTHR30386">
    <property type="entry name" value="MEMBRANE FUSION SUBUNIT OF EMRAB-TOLC MULTIDRUG EFFLUX PUMP"/>
    <property type="match status" value="1"/>
</dbReference>
<dbReference type="InterPro" id="IPR058633">
    <property type="entry name" value="EmrA/FarA_HH"/>
</dbReference>
<dbReference type="EMBL" id="ATJV01000065">
    <property type="protein sequence ID" value="EPZ14999.1"/>
    <property type="molecule type" value="Genomic_DNA"/>
</dbReference>
<dbReference type="Gene3D" id="2.40.50.100">
    <property type="match status" value="1"/>
</dbReference>
<dbReference type="eggNOG" id="COG1566">
    <property type="taxonomic scope" value="Bacteria"/>
</dbReference>
<keyword evidence="3" id="KW-0813">Transport</keyword>
<keyword evidence="4" id="KW-1003">Cell membrane</keyword>
<evidence type="ECO:0000256" key="7">
    <source>
        <dbReference type="ARBA" id="ARBA00022989"/>
    </source>
</evidence>
<keyword evidence="9" id="KW-0175">Coiled coil</keyword>
<evidence type="ECO:0000256" key="6">
    <source>
        <dbReference type="ARBA" id="ARBA00022692"/>
    </source>
</evidence>
<organism evidence="13 14">
    <name type="scientific">Thauera terpenica 58Eu</name>
    <dbReference type="NCBI Taxonomy" id="1348657"/>
    <lineage>
        <taxon>Bacteria</taxon>
        <taxon>Pseudomonadati</taxon>
        <taxon>Pseudomonadota</taxon>
        <taxon>Betaproteobacteria</taxon>
        <taxon>Rhodocyclales</taxon>
        <taxon>Zoogloeaceae</taxon>
        <taxon>Thauera</taxon>
    </lineage>
</organism>
<dbReference type="SUPFAM" id="SSF111369">
    <property type="entry name" value="HlyD-like secretion proteins"/>
    <property type="match status" value="2"/>
</dbReference>
<evidence type="ECO:0000313" key="13">
    <source>
        <dbReference type="EMBL" id="EPZ14999.1"/>
    </source>
</evidence>